<dbReference type="EMBL" id="JBHSTP010000001">
    <property type="protein sequence ID" value="MFC6355105.1"/>
    <property type="molecule type" value="Genomic_DNA"/>
</dbReference>
<comment type="caution">
    <text evidence="1">The sequence shown here is derived from an EMBL/GenBank/DDBJ whole genome shotgun (WGS) entry which is preliminary data.</text>
</comment>
<dbReference type="Proteomes" id="UP001596306">
    <property type="component" value="Unassembled WGS sequence"/>
</dbReference>
<accession>A0ABW1VEL6</accession>
<name>A0ABW1VEL6_9MICO</name>
<reference evidence="2" key="1">
    <citation type="journal article" date="2019" name="Int. J. Syst. Evol. Microbiol.">
        <title>The Global Catalogue of Microorganisms (GCM) 10K type strain sequencing project: providing services to taxonomists for standard genome sequencing and annotation.</title>
        <authorList>
            <consortium name="The Broad Institute Genomics Platform"/>
            <consortium name="The Broad Institute Genome Sequencing Center for Infectious Disease"/>
            <person name="Wu L."/>
            <person name="Ma J."/>
        </authorList>
    </citation>
    <scope>NUCLEOTIDE SEQUENCE [LARGE SCALE GENOMIC DNA]</scope>
    <source>
        <strain evidence="2">CCUG 43304</strain>
    </source>
</reference>
<evidence type="ECO:0000313" key="1">
    <source>
        <dbReference type="EMBL" id="MFC6355105.1"/>
    </source>
</evidence>
<dbReference type="RefSeq" id="WP_386727469.1">
    <property type="nucleotide sequence ID" value="NZ_JBHSTP010000001.1"/>
</dbReference>
<sequence>MINVPEERLGRFLSAITERGIQRFEAARVMTTRISGNVCVRLQPHRTGSATLLVTDTGVSWYLEVPEAKWEFDSSDAMGSDELAQFEWAVDICVSIARFGMIRTRPKWLPFGRESFVLTEVSGMESHRNDGKREVTHYWPPW</sequence>
<organism evidence="1 2">
    <name type="scientific">Luethyella okanaganae</name>
    <dbReference type="NCBI Taxonomy" id="69372"/>
    <lineage>
        <taxon>Bacteria</taxon>
        <taxon>Bacillati</taxon>
        <taxon>Actinomycetota</taxon>
        <taxon>Actinomycetes</taxon>
        <taxon>Micrococcales</taxon>
        <taxon>Microbacteriaceae</taxon>
        <taxon>Luethyella</taxon>
    </lineage>
</organism>
<gene>
    <name evidence="1" type="ORF">ACFQB0_03130</name>
</gene>
<protein>
    <submittedName>
        <fullName evidence="1">Uncharacterized protein</fullName>
    </submittedName>
</protein>
<evidence type="ECO:0000313" key="2">
    <source>
        <dbReference type="Proteomes" id="UP001596306"/>
    </source>
</evidence>
<proteinExistence type="predicted"/>
<keyword evidence="2" id="KW-1185">Reference proteome</keyword>